<organism evidence="2 3">
    <name type="scientific">Dreissena polymorpha</name>
    <name type="common">Zebra mussel</name>
    <name type="synonym">Mytilus polymorpha</name>
    <dbReference type="NCBI Taxonomy" id="45954"/>
    <lineage>
        <taxon>Eukaryota</taxon>
        <taxon>Metazoa</taxon>
        <taxon>Spiralia</taxon>
        <taxon>Lophotrochozoa</taxon>
        <taxon>Mollusca</taxon>
        <taxon>Bivalvia</taxon>
        <taxon>Autobranchia</taxon>
        <taxon>Heteroconchia</taxon>
        <taxon>Euheterodonta</taxon>
        <taxon>Imparidentia</taxon>
        <taxon>Neoheterodontei</taxon>
        <taxon>Myida</taxon>
        <taxon>Dreissenoidea</taxon>
        <taxon>Dreissenidae</taxon>
        <taxon>Dreissena</taxon>
    </lineage>
</organism>
<dbReference type="AlphaFoldDB" id="A0A9D4D5B6"/>
<protein>
    <submittedName>
        <fullName evidence="2">Uncharacterized protein</fullName>
    </submittedName>
</protein>
<reference evidence="2" key="1">
    <citation type="journal article" date="2019" name="bioRxiv">
        <title>The Genome of the Zebra Mussel, Dreissena polymorpha: A Resource for Invasive Species Research.</title>
        <authorList>
            <person name="McCartney M.A."/>
            <person name="Auch B."/>
            <person name="Kono T."/>
            <person name="Mallez S."/>
            <person name="Zhang Y."/>
            <person name="Obille A."/>
            <person name="Becker A."/>
            <person name="Abrahante J.E."/>
            <person name="Garbe J."/>
            <person name="Badalamenti J.P."/>
            <person name="Herman A."/>
            <person name="Mangelson H."/>
            <person name="Liachko I."/>
            <person name="Sullivan S."/>
            <person name="Sone E.D."/>
            <person name="Koren S."/>
            <person name="Silverstein K.A.T."/>
            <person name="Beckman K.B."/>
            <person name="Gohl D.M."/>
        </authorList>
    </citation>
    <scope>NUCLEOTIDE SEQUENCE</scope>
    <source>
        <strain evidence="2">Duluth1</strain>
        <tissue evidence="2">Whole animal</tissue>
    </source>
</reference>
<evidence type="ECO:0000313" key="3">
    <source>
        <dbReference type="Proteomes" id="UP000828390"/>
    </source>
</evidence>
<evidence type="ECO:0000256" key="1">
    <source>
        <dbReference type="SAM" id="MobiDB-lite"/>
    </source>
</evidence>
<proteinExistence type="predicted"/>
<dbReference type="Proteomes" id="UP000828390">
    <property type="component" value="Unassembled WGS sequence"/>
</dbReference>
<sequence length="65" mass="7681">MDVCESRKDEWGYQVLARLEFAQDLHAADAMYHQTCNVNFRTARQLPSDKKTRSYSKISKRQTKK</sequence>
<reference evidence="2" key="2">
    <citation type="submission" date="2020-11" db="EMBL/GenBank/DDBJ databases">
        <authorList>
            <person name="McCartney M.A."/>
            <person name="Auch B."/>
            <person name="Kono T."/>
            <person name="Mallez S."/>
            <person name="Becker A."/>
            <person name="Gohl D.M."/>
            <person name="Silverstein K.A.T."/>
            <person name="Koren S."/>
            <person name="Bechman K.B."/>
            <person name="Herman A."/>
            <person name="Abrahante J.E."/>
            <person name="Garbe J."/>
        </authorList>
    </citation>
    <scope>NUCLEOTIDE SEQUENCE</scope>
    <source>
        <strain evidence="2">Duluth1</strain>
        <tissue evidence="2">Whole animal</tissue>
    </source>
</reference>
<keyword evidence="3" id="KW-1185">Reference proteome</keyword>
<comment type="caution">
    <text evidence="2">The sequence shown here is derived from an EMBL/GenBank/DDBJ whole genome shotgun (WGS) entry which is preliminary data.</text>
</comment>
<dbReference type="EMBL" id="JAIWYP010000011">
    <property type="protein sequence ID" value="KAH3738417.1"/>
    <property type="molecule type" value="Genomic_DNA"/>
</dbReference>
<accession>A0A9D4D5B6</accession>
<feature type="region of interest" description="Disordered" evidence="1">
    <location>
        <begin position="45"/>
        <end position="65"/>
    </location>
</feature>
<gene>
    <name evidence="2" type="ORF">DPMN_045050</name>
</gene>
<name>A0A9D4D5B6_DREPO</name>
<evidence type="ECO:0000313" key="2">
    <source>
        <dbReference type="EMBL" id="KAH3738417.1"/>
    </source>
</evidence>